<dbReference type="SUPFAM" id="SSF158622">
    <property type="entry name" value="YheA/YmcA-like"/>
    <property type="match status" value="1"/>
</dbReference>
<evidence type="ECO:0000313" key="2">
    <source>
        <dbReference type="EMBL" id="MBE6833837.1"/>
    </source>
</evidence>
<dbReference type="InterPro" id="IPR023378">
    <property type="entry name" value="YheA/YmcA-like_dom_sf"/>
</dbReference>
<evidence type="ECO:0000256" key="1">
    <source>
        <dbReference type="SAM" id="Coils"/>
    </source>
</evidence>
<comment type="caution">
    <text evidence="2">The sequence shown here is derived from an EMBL/GenBank/DDBJ whole genome shotgun (WGS) entry which is preliminary data.</text>
</comment>
<dbReference type="Gene3D" id="1.20.1500.10">
    <property type="entry name" value="YheA/YmcA-like"/>
    <property type="match status" value="1"/>
</dbReference>
<organism evidence="2 3">
    <name type="scientific">Faecalispora sporosphaeroides</name>
    <dbReference type="NCBI Taxonomy" id="1549"/>
    <lineage>
        <taxon>Bacteria</taxon>
        <taxon>Bacillati</taxon>
        <taxon>Bacillota</taxon>
        <taxon>Clostridia</taxon>
        <taxon>Eubacteriales</taxon>
        <taxon>Oscillospiraceae</taxon>
        <taxon>Faecalispora</taxon>
    </lineage>
</organism>
<dbReference type="AlphaFoldDB" id="A0A928Q5H4"/>
<dbReference type="EMBL" id="SVNY01000004">
    <property type="protein sequence ID" value="MBE6833837.1"/>
    <property type="molecule type" value="Genomic_DNA"/>
</dbReference>
<keyword evidence="1" id="KW-0175">Coiled coil</keyword>
<reference evidence="2" key="1">
    <citation type="submission" date="2019-04" db="EMBL/GenBank/DDBJ databases">
        <title>Evolution of Biomass-Degrading Anaerobic Consortia Revealed by Metagenomics.</title>
        <authorList>
            <person name="Peng X."/>
        </authorList>
    </citation>
    <scope>NUCLEOTIDE SEQUENCE</scope>
    <source>
        <strain evidence="2">SIG551</strain>
    </source>
</reference>
<accession>A0A928Q5H4</accession>
<sequence length="136" mass="15212">MDVIEMARQLGKEIQKDERYLDFQKARKESEENEELQKMIADFNLKRIAISQEGGKADRDEDKMQQLNEELREAYDGVMNHPAMVDFNLAKEDMDMMLQRISAIINASADGEDPDLADYQASGCGAGGCSGCSGCH</sequence>
<proteinExistence type="predicted"/>
<dbReference type="RefSeq" id="WP_020073502.1">
    <property type="nucleotide sequence ID" value="NZ_SVNY01000004.1"/>
</dbReference>
<evidence type="ECO:0000313" key="3">
    <source>
        <dbReference type="Proteomes" id="UP000754750"/>
    </source>
</evidence>
<name>A0A928Q5H4_9FIRM</name>
<dbReference type="Pfam" id="PF06133">
    <property type="entry name" value="Com_YlbF"/>
    <property type="match status" value="1"/>
</dbReference>
<dbReference type="Proteomes" id="UP000754750">
    <property type="component" value="Unassembled WGS sequence"/>
</dbReference>
<dbReference type="PROSITE" id="PS00197">
    <property type="entry name" value="2FE2S_FER_1"/>
    <property type="match status" value="1"/>
</dbReference>
<dbReference type="InterPro" id="IPR006058">
    <property type="entry name" value="2Fe2S_fd_BS"/>
</dbReference>
<protein>
    <submittedName>
        <fullName evidence="2">YlbF family regulator</fullName>
    </submittedName>
</protein>
<feature type="coiled-coil region" evidence="1">
    <location>
        <begin position="26"/>
        <end position="77"/>
    </location>
</feature>
<dbReference type="GO" id="GO:0051537">
    <property type="term" value="F:2 iron, 2 sulfur cluster binding"/>
    <property type="evidence" value="ECO:0007669"/>
    <property type="project" value="InterPro"/>
</dbReference>
<gene>
    <name evidence="2" type="ORF">E7512_09695</name>
</gene>
<dbReference type="InterPro" id="IPR010368">
    <property type="entry name" value="Com_YlbF"/>
</dbReference>